<dbReference type="Gene3D" id="1.10.287.130">
    <property type="match status" value="1"/>
</dbReference>
<reference evidence="1 2" key="1">
    <citation type="submission" date="2016-04" db="EMBL/GenBank/DDBJ databases">
        <title>Complete genome sequence of natural rubber-degrading, novel Gram-negative bacterium, Rhizobacter gummiphilus strain NS21.</title>
        <authorList>
            <person name="Tabata M."/>
            <person name="Kasai D."/>
            <person name="Fukuda M."/>
        </authorList>
    </citation>
    <scope>NUCLEOTIDE SEQUENCE [LARGE SCALE GENOMIC DNA]</scope>
    <source>
        <strain evidence="1 2">NS21</strain>
    </source>
</reference>
<keyword evidence="2" id="KW-1185">Reference proteome</keyword>
<protein>
    <submittedName>
        <fullName evidence="1">Uncharacterized protein</fullName>
    </submittedName>
</protein>
<gene>
    <name evidence="1" type="ORF">A4W93_13250</name>
</gene>
<dbReference type="SUPFAM" id="SSF48452">
    <property type="entry name" value="TPR-like"/>
    <property type="match status" value="1"/>
</dbReference>
<proteinExistence type="predicted"/>
<dbReference type="Gene3D" id="1.25.40.10">
    <property type="entry name" value="Tetratricopeptide repeat domain"/>
    <property type="match status" value="1"/>
</dbReference>
<evidence type="ECO:0000313" key="2">
    <source>
        <dbReference type="Proteomes" id="UP000193427"/>
    </source>
</evidence>
<evidence type="ECO:0000313" key="1">
    <source>
        <dbReference type="EMBL" id="ARN20785.1"/>
    </source>
</evidence>
<organism evidence="1 2">
    <name type="scientific">Piscinibacter gummiphilus</name>
    <dbReference type="NCBI Taxonomy" id="946333"/>
    <lineage>
        <taxon>Bacteria</taxon>
        <taxon>Pseudomonadati</taxon>
        <taxon>Pseudomonadota</taxon>
        <taxon>Betaproteobacteria</taxon>
        <taxon>Burkholderiales</taxon>
        <taxon>Sphaerotilaceae</taxon>
        <taxon>Piscinibacter</taxon>
    </lineage>
</organism>
<name>A0A1W6L910_9BURK</name>
<dbReference type="EMBL" id="CP015118">
    <property type="protein sequence ID" value="ARN20785.1"/>
    <property type="molecule type" value="Genomic_DNA"/>
</dbReference>
<dbReference type="STRING" id="946333.A4W93_13250"/>
<dbReference type="KEGG" id="rgu:A4W93_13250"/>
<dbReference type="PANTHER" id="PTHR43065">
    <property type="entry name" value="SENSOR HISTIDINE KINASE"/>
    <property type="match status" value="1"/>
</dbReference>
<sequence length="570" mass="61701">MTSPHADTPGVDASIHLLESAAAAGLDFPEGLRLSALAVSAARRDGASDDVLGQSLLLQAHYAYRLFDYALAYESALDAGTALARCGDSARRGRALNYCFITCIETGDLVRALEHSTRALALAEAADDAVQRATLLHNQAVVFEMVGDQDNALACLARSARLHDTLPDGGPGAFFARVNAAGIHLVRAEGAEDEAAASAHRSAAVRELPPLRSDAAPAALQTWLSIQSRLGNLAAAREAAIICVAKARRNRSSERYRTYAMLALADYHLGRDRPDRGAACLENAVRKLRAARNQSHLGATERRLAALHAGLGRHDRALHWLRQAEADNTRLQAERHEVRWSFAESDRDEKRRHSLRDEVLVHVQRLDVIGRLIAEIHHALAQPLAAVRATLRQLLSATDRPHDPGRLRIALDDVIEQVDAASALVRQLKMFSYRASPQPSEVNLGLALEQAWADASLWRHGRTRQLAIESRQRPVVHVDAQRLAVLLHILLIEADRVTAPDDLAATIDSDGTTCGMSLGCGTGDVGRVSGRVGITLCAEIAHEVGGHLTCVPAPEGRVVLHLRLPLMNSL</sequence>
<dbReference type="AlphaFoldDB" id="A0A1W6L910"/>
<dbReference type="OrthoDB" id="9146958at2"/>
<dbReference type="PANTHER" id="PTHR43065:SF42">
    <property type="entry name" value="TWO-COMPONENT SENSOR PPRA"/>
    <property type="match status" value="1"/>
</dbReference>
<dbReference type="RefSeq" id="WP_085751063.1">
    <property type="nucleotide sequence ID" value="NZ_BSPR01000007.1"/>
</dbReference>
<dbReference type="Proteomes" id="UP000193427">
    <property type="component" value="Chromosome"/>
</dbReference>
<accession>A0A1W6L910</accession>
<dbReference type="InterPro" id="IPR011990">
    <property type="entry name" value="TPR-like_helical_dom_sf"/>
</dbReference>